<evidence type="ECO:0000259" key="2">
    <source>
        <dbReference type="Pfam" id="PF11008"/>
    </source>
</evidence>
<dbReference type="AlphaFoldDB" id="A0A679JR96"/>
<sequence>MRRWIGGGLLAVLAAGLFGCAASGPRFSEMAGSMPSLGENEGRIYFYRNSIMGAALQPEVTVNGQVVGKSRPNSFFYIDRPAGTYRASARTEAEATIDVVLRPKQTAYVLMSMNFGIAVGRPGFERVSEAEGRQELQSLAYDDSLPAARTAKAAVPDARPTAPAAPSPVVPAAIATAVVAQPAVAARPIEAIPAPAAAAAAAPTPPPLTAPRVAATAPSETAPFARTPLNDLRLLLPANR</sequence>
<feature type="domain" description="DUF2846" evidence="2">
    <location>
        <begin position="39"/>
        <end position="116"/>
    </location>
</feature>
<name>A0A679JR96_VARPD</name>
<evidence type="ECO:0000256" key="1">
    <source>
        <dbReference type="SAM" id="MobiDB-lite"/>
    </source>
</evidence>
<dbReference type="RefSeq" id="WP_339092661.1">
    <property type="nucleotide sequence ID" value="NZ_LR743507.1"/>
</dbReference>
<dbReference type="InterPro" id="IPR022548">
    <property type="entry name" value="DUF2846"/>
</dbReference>
<feature type="region of interest" description="Disordered" evidence="1">
    <location>
        <begin position="197"/>
        <end position="229"/>
    </location>
</feature>
<dbReference type="Pfam" id="PF11008">
    <property type="entry name" value="DUF2846"/>
    <property type="match status" value="1"/>
</dbReference>
<gene>
    <name evidence="3" type="ORF">VVAX_05170</name>
</gene>
<reference evidence="3" key="1">
    <citation type="submission" date="2019-12" db="EMBL/GenBank/DDBJ databases">
        <authorList>
            <person name="Cremers G."/>
        </authorList>
    </citation>
    <scope>NUCLEOTIDE SEQUENCE</scope>
    <source>
        <strain evidence="3">Vvax</strain>
    </source>
</reference>
<evidence type="ECO:0000313" key="3">
    <source>
        <dbReference type="EMBL" id="CAA2108666.1"/>
    </source>
</evidence>
<accession>A0A679JR96</accession>
<dbReference type="PROSITE" id="PS51257">
    <property type="entry name" value="PROKAR_LIPOPROTEIN"/>
    <property type="match status" value="1"/>
</dbReference>
<proteinExistence type="predicted"/>
<dbReference type="EMBL" id="LR743507">
    <property type="protein sequence ID" value="CAA2108666.1"/>
    <property type="molecule type" value="Genomic_DNA"/>
</dbReference>
<protein>
    <recommendedName>
        <fullName evidence="2">DUF2846 domain-containing protein</fullName>
    </recommendedName>
</protein>
<organism evidence="3">
    <name type="scientific">Variovorax paradoxus</name>
    <dbReference type="NCBI Taxonomy" id="34073"/>
    <lineage>
        <taxon>Bacteria</taxon>
        <taxon>Pseudomonadati</taxon>
        <taxon>Pseudomonadota</taxon>
        <taxon>Betaproteobacteria</taxon>
        <taxon>Burkholderiales</taxon>
        <taxon>Comamonadaceae</taxon>
        <taxon>Variovorax</taxon>
    </lineage>
</organism>